<feature type="domain" description="AntA/AntB antirepressor" evidence="1">
    <location>
        <begin position="24"/>
        <end position="90"/>
    </location>
</feature>
<evidence type="ECO:0000313" key="2">
    <source>
        <dbReference type="EMBL" id="OFC94598.1"/>
    </source>
</evidence>
<dbReference type="PANTHER" id="PTHR36180">
    <property type="entry name" value="DNA-BINDING PROTEIN-RELATED-RELATED"/>
    <property type="match status" value="1"/>
</dbReference>
<organism evidence="2 3">
    <name type="scientific">Bacillus thuringiensis</name>
    <dbReference type="NCBI Taxonomy" id="1428"/>
    <lineage>
        <taxon>Bacteria</taxon>
        <taxon>Bacillati</taxon>
        <taxon>Bacillota</taxon>
        <taxon>Bacilli</taxon>
        <taxon>Bacillales</taxon>
        <taxon>Bacillaceae</taxon>
        <taxon>Bacillus</taxon>
        <taxon>Bacillus cereus group</taxon>
    </lineage>
</organism>
<protein>
    <recommendedName>
        <fullName evidence="1">AntA/AntB antirepressor domain-containing protein</fullName>
    </recommendedName>
</protein>
<dbReference type="AlphaFoldDB" id="A0A9X5N6W8"/>
<dbReference type="InterPro" id="IPR013557">
    <property type="entry name" value="AntA/B_antirep"/>
</dbReference>
<evidence type="ECO:0000313" key="3">
    <source>
        <dbReference type="Proteomes" id="UP000175994"/>
    </source>
</evidence>
<reference evidence="2 3" key="1">
    <citation type="submission" date="2016-04" db="EMBL/GenBank/DDBJ databases">
        <title>Bacillus thuringiensis and Bacillus weihenstephanensis as novel biocontrol agents of wilt causing Verticillium species.</title>
        <authorList>
            <person name="Hollensteiner J."/>
            <person name="Wemheuer F."/>
            <person name="Harting R."/>
            <person name="Kolarzyk A."/>
            <person name="Diaz-Valerio S."/>
            <person name="Poehlein A."/>
            <person name="Brzuszkiewicz E."/>
            <person name="Nesemann K."/>
            <person name="Braus-Stromeyer S."/>
            <person name="Braus G."/>
            <person name="Daniel R."/>
            <person name="Liesegang H."/>
        </authorList>
    </citation>
    <scope>NUCLEOTIDE SEQUENCE [LARGE SCALE GENOMIC DNA]</scope>
    <source>
        <strain evidence="2 3">GOE4</strain>
    </source>
</reference>
<dbReference type="RefSeq" id="WP_070183608.1">
    <property type="nucleotide sequence ID" value="NZ_LXLI01000017.1"/>
</dbReference>
<gene>
    <name evidence="2" type="ORF">BTGOE4_09880</name>
</gene>
<dbReference type="Proteomes" id="UP000175994">
    <property type="component" value="Unassembled WGS sequence"/>
</dbReference>
<dbReference type="PANTHER" id="PTHR36180:SF1">
    <property type="entry name" value="ANTA_ANTB ANTIREPRESSOR DOMAIN-CONTAINING PROTEIN"/>
    <property type="match status" value="1"/>
</dbReference>
<sequence>MNQLKVIANEMLPVYQNENGEKFVNARELHDQLMSKQKFADWIKKRIENYAFIENEDFFISLGKSTGGRPTTEFILTMDTAKEISMVENNEMGRAIRKYFIEVEKRFRQQQAKSPAELIYMLAQQNMESERRMSQLQQQVTTVQHRLDNYDRIDTIGDLQQRLNKMIRRYAHQEKMTISSAWRVFTDAFNTAYKTNLKLRITNYKEKHGLKDLTRPQYLSMTNQLEDAVRVADKLLNKGSATA</sequence>
<accession>A0A9X5N6W8</accession>
<evidence type="ECO:0000259" key="1">
    <source>
        <dbReference type="Pfam" id="PF08346"/>
    </source>
</evidence>
<proteinExistence type="predicted"/>
<dbReference type="EMBL" id="LXLI01000017">
    <property type="protein sequence ID" value="OFC94598.1"/>
    <property type="molecule type" value="Genomic_DNA"/>
</dbReference>
<comment type="caution">
    <text evidence="2">The sequence shown here is derived from an EMBL/GenBank/DDBJ whole genome shotgun (WGS) entry which is preliminary data.</text>
</comment>
<dbReference type="Pfam" id="PF08346">
    <property type="entry name" value="AntA"/>
    <property type="match status" value="1"/>
</dbReference>
<name>A0A9X5N6W8_BACTU</name>